<sequence>MTVTPDNPNRRQYTVVIPGETVFPYKSKIFVATDLNVYQTLAGNAFDPTADLLTEGTDYTVSNVGNNNGGNVTLLVGAAVNDIITINRAVPETQETDYSVDGTFTGQSVENAFDKLTILLDQVQSLIEDTGLTYQIGEVLGVGQTTIPKLGANQIWKANALGNIQNVTDVENPDTSTLRSQLISQLLAAPGTDLIGVYNPRTNTGQTLTSWIQTYTSPMADNVSLVADPVDDTKQMRIDVGAITASTIRVLTMPDKDINLTPASQSAVIAGTNDNTFLTPKSLHDGSTVILQIVSVSNSTLATGTTVIPLDNTIPQITEGDEYMTLVIIPKRADSNIRIDVIANYSMAVATGIVSMALFRDAVVDAVGAIADESGATTDTTMISTLSQTVTSGSTSATTFRVRLGKNAGAGRVDFNGRAGVQLFGGVSASTIVITEYI</sequence>
<accession>A0A0F9V9J1</accession>
<proteinExistence type="predicted"/>
<name>A0A0F9V9J1_9ZZZZ</name>
<dbReference type="AlphaFoldDB" id="A0A0F9V9J1"/>
<evidence type="ECO:0008006" key="2">
    <source>
        <dbReference type="Google" id="ProtNLM"/>
    </source>
</evidence>
<comment type="caution">
    <text evidence="1">The sequence shown here is derived from an EMBL/GenBank/DDBJ whole genome shotgun (WGS) entry which is preliminary data.</text>
</comment>
<dbReference type="EMBL" id="LAZR01000407">
    <property type="protein sequence ID" value="KKN70251.1"/>
    <property type="molecule type" value="Genomic_DNA"/>
</dbReference>
<evidence type="ECO:0000313" key="1">
    <source>
        <dbReference type="EMBL" id="KKN70251.1"/>
    </source>
</evidence>
<dbReference type="Gene3D" id="2.60.120.1340">
    <property type="match status" value="1"/>
</dbReference>
<protein>
    <recommendedName>
        <fullName evidence="2">Tail fiber protein</fullName>
    </recommendedName>
</protein>
<organism evidence="1">
    <name type="scientific">marine sediment metagenome</name>
    <dbReference type="NCBI Taxonomy" id="412755"/>
    <lineage>
        <taxon>unclassified sequences</taxon>
        <taxon>metagenomes</taxon>
        <taxon>ecological metagenomes</taxon>
    </lineage>
</organism>
<reference evidence="1" key="1">
    <citation type="journal article" date="2015" name="Nature">
        <title>Complex archaea that bridge the gap between prokaryotes and eukaryotes.</title>
        <authorList>
            <person name="Spang A."/>
            <person name="Saw J.H."/>
            <person name="Jorgensen S.L."/>
            <person name="Zaremba-Niedzwiedzka K."/>
            <person name="Martijn J."/>
            <person name="Lind A.E."/>
            <person name="van Eijk R."/>
            <person name="Schleper C."/>
            <person name="Guy L."/>
            <person name="Ettema T.J."/>
        </authorList>
    </citation>
    <scope>NUCLEOTIDE SEQUENCE</scope>
</reference>
<gene>
    <name evidence="1" type="ORF">LCGC14_0432760</name>
</gene>